<dbReference type="RefSeq" id="WP_035370038.1">
    <property type="nucleotide sequence ID" value="NZ_LR215050.1"/>
</dbReference>
<gene>
    <name evidence="2" type="ORF">NCTC10172_01207</name>
</gene>
<dbReference type="Proteomes" id="UP000290909">
    <property type="component" value="Chromosome"/>
</dbReference>
<evidence type="ECO:0000256" key="1">
    <source>
        <dbReference type="SAM" id="Phobius"/>
    </source>
</evidence>
<accession>A0A449BL45</accession>
<feature type="transmembrane region" description="Helical" evidence="1">
    <location>
        <begin position="7"/>
        <end position="29"/>
    </location>
</feature>
<keyword evidence="1" id="KW-0812">Transmembrane</keyword>
<reference evidence="2 3" key="1">
    <citation type="submission" date="2019-01" db="EMBL/GenBank/DDBJ databases">
        <authorList>
            <consortium name="Pathogen Informatics"/>
        </authorList>
    </citation>
    <scope>NUCLEOTIDE SEQUENCE [LARGE SCALE GENOMIC DNA]</scope>
    <source>
        <strain evidence="2 3">NCTC10172</strain>
    </source>
</reference>
<proteinExistence type="predicted"/>
<dbReference type="KEGG" id="ahk:NCTC10172_01207"/>
<keyword evidence="3" id="KW-1185">Reference proteome</keyword>
<feature type="transmembrane region" description="Helical" evidence="1">
    <location>
        <begin position="282"/>
        <end position="302"/>
    </location>
</feature>
<evidence type="ECO:0000313" key="3">
    <source>
        <dbReference type="Proteomes" id="UP000290909"/>
    </source>
</evidence>
<evidence type="ECO:0000313" key="2">
    <source>
        <dbReference type="EMBL" id="VEU83154.1"/>
    </source>
</evidence>
<sequence length="348" mass="40575">MAKWFGRILYIFFALLIVVLIEFFFGGIVEIQKSLYASDYLMGAVNEDDSYNIFDGMAYYNAPYNYYYSTDKIKTLDGAESYDTTGEDIDPKYQIKLGVYPFVSAEKAPGYDIYRDGFYIVLEHSHEDVMYYSFEITAHHTGDPEKENVTLNDVTKHTIWKNVNGFLANNQVPYTLRITNYNLYRENQDGFGGIYEYDIEYINVYAHITGEEEKVFIYRITSGEDVYGGEPLVSHETLNLTAETYNLSKTFANPEVPTAEEKQALNLVDKFQPVDLKEYRSVYFVVYGIYFVILLLIPYFMFFHRTVKKLIRNGRPEKATNGLPENYTPREQIFSDIDEEELKKKDKK</sequence>
<keyword evidence="1" id="KW-0472">Membrane</keyword>
<protein>
    <submittedName>
        <fullName evidence="2">Uncharacterized protein</fullName>
    </submittedName>
</protein>
<organism evidence="2 3">
    <name type="scientific">Acholeplasma hippikon</name>
    <dbReference type="NCBI Taxonomy" id="264636"/>
    <lineage>
        <taxon>Bacteria</taxon>
        <taxon>Bacillati</taxon>
        <taxon>Mycoplasmatota</taxon>
        <taxon>Mollicutes</taxon>
        <taxon>Acholeplasmatales</taxon>
        <taxon>Acholeplasmataceae</taxon>
        <taxon>Acholeplasma</taxon>
    </lineage>
</organism>
<dbReference type="AlphaFoldDB" id="A0A449BL45"/>
<keyword evidence="1" id="KW-1133">Transmembrane helix</keyword>
<name>A0A449BL45_9MOLU</name>
<dbReference type="EMBL" id="LR215050">
    <property type="protein sequence ID" value="VEU83154.1"/>
    <property type="molecule type" value="Genomic_DNA"/>
</dbReference>